<protein>
    <submittedName>
        <fullName evidence="2">Uncharacterized protein</fullName>
    </submittedName>
</protein>
<feature type="compositionally biased region" description="Polar residues" evidence="1">
    <location>
        <begin position="116"/>
        <end position="128"/>
    </location>
</feature>
<accession>A0A0G3ITX7</accession>
<evidence type="ECO:0000313" key="2">
    <source>
        <dbReference type="EMBL" id="AKK32443.1"/>
    </source>
</evidence>
<feature type="region of interest" description="Disordered" evidence="1">
    <location>
        <begin position="225"/>
        <end position="245"/>
    </location>
</feature>
<feature type="region of interest" description="Disordered" evidence="1">
    <location>
        <begin position="34"/>
        <end position="59"/>
    </location>
</feature>
<keyword evidence="2" id="KW-0496">Mitochondrion</keyword>
<feature type="compositionally biased region" description="Low complexity" evidence="1">
    <location>
        <begin position="45"/>
        <end position="57"/>
    </location>
</feature>
<evidence type="ECO:0000313" key="3">
    <source>
        <dbReference type="Proteomes" id="UP000243623"/>
    </source>
</evidence>
<dbReference type="Proteomes" id="UP000243623">
    <property type="component" value="Mitochondrion MT"/>
</dbReference>
<dbReference type="AlphaFoldDB" id="A0A0G3ITX7"/>
<organism evidence="2 3">
    <name type="scientific">Penicillium roqueforti</name>
    <dbReference type="NCBI Taxonomy" id="5082"/>
    <lineage>
        <taxon>Eukaryota</taxon>
        <taxon>Fungi</taxon>
        <taxon>Dikarya</taxon>
        <taxon>Ascomycota</taxon>
        <taxon>Pezizomycotina</taxon>
        <taxon>Eurotiomycetes</taxon>
        <taxon>Eurotiomycetidae</taxon>
        <taxon>Eurotiales</taxon>
        <taxon>Aspergillaceae</taxon>
        <taxon>Penicillium</taxon>
    </lineage>
</organism>
<evidence type="ECO:0000256" key="1">
    <source>
        <dbReference type="SAM" id="MobiDB-lite"/>
    </source>
</evidence>
<feature type="compositionally biased region" description="Basic and acidic residues" evidence="1">
    <location>
        <begin position="94"/>
        <end position="106"/>
    </location>
</feature>
<proteinExistence type="predicted"/>
<name>A0A0G3ITX7_PENRO</name>
<gene>
    <name evidence="2" type="primary">orf372</name>
</gene>
<dbReference type="GeneID" id="24703217"/>
<geneLocation type="mitochondrion" evidence="2"/>
<dbReference type="EMBL" id="KR952335">
    <property type="protein sequence ID" value="AKK32443.1"/>
    <property type="molecule type" value="Genomic_DNA"/>
</dbReference>
<feature type="compositionally biased region" description="Low complexity" evidence="1">
    <location>
        <begin position="234"/>
        <end position="245"/>
    </location>
</feature>
<reference evidence="2 3" key="1">
    <citation type="submission" date="2015-05" db="EMBL/GenBank/DDBJ databases">
        <authorList>
            <person name="Crovadore J."/>
            <person name="Lefort F."/>
            <person name="Calmin G."/>
            <person name="Schalk M."/>
        </authorList>
    </citation>
    <scope>NUCLEOTIDE SEQUENCE [LARGE SCALE GENOMIC DNA]</scope>
    <source>
        <strain evidence="2 3">UASWS P1</strain>
    </source>
</reference>
<dbReference type="RefSeq" id="YP_009154202.1">
    <property type="nucleotide sequence ID" value="NC_027416.1"/>
</dbReference>
<feature type="region of interest" description="Disordered" evidence="1">
    <location>
        <begin position="87"/>
        <end position="128"/>
    </location>
</feature>
<sequence>MMFQKMNKKSIYILNLTLNKRWINNQSLIPRPSRIDREEIDQNIPNSSTNPYTNSSTKPEEEIDFNTINTGSSSSSNVLPIRCKREASVTLSSEDDKKAKLSHDNNNENDNVNDNTSVINSIEPNTSTPREIVNTETLEVASNTTNNVAVTEPQLEALAESLARHTNTHNQIKSDIFRIIDDIQTSLGLLEMYLEDSQIRIDEIQRSMYNLIRDHDHIEADDDVPVLMSDNDSDSNSSISDNSNNDFNLDEPSIILAHHSPQADPTPLIIGMEPLNNGIASNLVIYNHEMRYDQFIHNNYSIHMSGLDTIDYRMSYEYLIDSLDYLDRLIVQHQTLDALERVILPLNNGLDVQSQVVEIEISTIFELLSQLC</sequence>